<evidence type="ECO:0000313" key="2">
    <source>
        <dbReference type="EMBL" id="AKH47928.1"/>
    </source>
</evidence>
<reference evidence="2" key="1">
    <citation type="journal article" date="2015" name="Front. Microbiol.">
        <title>Combining genomic sequencing methods to explore viral diversity and reveal potential virus-host interactions.</title>
        <authorList>
            <person name="Chow C.E."/>
            <person name="Winget D.M."/>
            <person name="White R.A.III."/>
            <person name="Hallam S.J."/>
            <person name="Suttle C.A."/>
        </authorList>
    </citation>
    <scope>NUCLEOTIDE SEQUENCE</scope>
    <source>
        <strain evidence="2">Oxic1_5</strain>
    </source>
</reference>
<reference evidence="2" key="2">
    <citation type="submission" date="2015-03" db="EMBL/GenBank/DDBJ databases">
        <authorList>
            <person name="Chow C.-E.T."/>
            <person name="Winget D.M."/>
            <person name="White R.A.III."/>
            <person name="Hallam S.J."/>
            <person name="Suttle C.A."/>
        </authorList>
    </citation>
    <scope>NUCLEOTIDE SEQUENCE</scope>
    <source>
        <strain evidence="2">Oxic1_5</strain>
    </source>
</reference>
<protein>
    <submittedName>
        <fullName evidence="2">Uncharacterized protein</fullName>
    </submittedName>
</protein>
<sequence>MEMSARSTPPQVTLQEPSNVPPVPNIKNIPRLYACPITRAVGLVWVNVPEPPIAA</sequence>
<dbReference type="EMBL" id="KR029600">
    <property type="protein sequence ID" value="AKH47928.1"/>
    <property type="molecule type" value="Genomic_DNA"/>
</dbReference>
<organism evidence="2">
    <name type="scientific">uncultured marine virus</name>
    <dbReference type="NCBI Taxonomy" id="186617"/>
    <lineage>
        <taxon>Viruses</taxon>
        <taxon>environmental samples</taxon>
    </lineage>
</organism>
<evidence type="ECO:0000256" key="1">
    <source>
        <dbReference type="SAM" id="MobiDB-lite"/>
    </source>
</evidence>
<proteinExistence type="predicted"/>
<name>A0A0F7L8N9_9VIRU</name>
<feature type="region of interest" description="Disordered" evidence="1">
    <location>
        <begin position="1"/>
        <end position="21"/>
    </location>
</feature>
<feature type="compositionally biased region" description="Polar residues" evidence="1">
    <location>
        <begin position="1"/>
        <end position="16"/>
    </location>
</feature>
<accession>A0A0F7L8N9</accession>